<dbReference type="AlphaFoldDB" id="A0A1F6CI58"/>
<evidence type="ECO:0000313" key="2">
    <source>
        <dbReference type="Proteomes" id="UP000178815"/>
    </source>
</evidence>
<gene>
    <name evidence="1" type="ORF">A2678_02220</name>
</gene>
<name>A0A1F6CI58_9BACT</name>
<organism evidence="1 2">
    <name type="scientific">Candidatus Kaiserbacteria bacterium RIFCSPHIGHO2_01_FULL_53_31</name>
    <dbReference type="NCBI Taxonomy" id="1798481"/>
    <lineage>
        <taxon>Bacteria</taxon>
        <taxon>Candidatus Kaiseribacteriota</taxon>
    </lineage>
</organism>
<dbReference type="EMBL" id="MFKU01000010">
    <property type="protein sequence ID" value="OGG48660.1"/>
    <property type="molecule type" value="Genomic_DNA"/>
</dbReference>
<comment type="caution">
    <text evidence="1">The sequence shown here is derived from an EMBL/GenBank/DDBJ whole genome shotgun (WGS) entry which is preliminary data.</text>
</comment>
<evidence type="ECO:0000313" key="1">
    <source>
        <dbReference type="EMBL" id="OGG48660.1"/>
    </source>
</evidence>
<sequence length="231" mass="24902">MDSRVKIALALLVIGIVAAAGVYTATIWKPGASEELSSVERVQMLEGRVADLIKTNDPIECEKAKDINIGSVSYQTVCEGNIYMNLAEQKGDVSYCDKLDNELFPIDLCKSNIITQKVHGATSPIICDSAGSQELKDSCLFQYWSKAAVDGNDASVCAKVPIPRGVGVCKDSVYIEQISEGKKVDCSNFSKDGEQDCKSYYTIISSKPASNAACVTLANPILQSLCNKNIQ</sequence>
<protein>
    <submittedName>
        <fullName evidence="1">Uncharacterized protein</fullName>
    </submittedName>
</protein>
<dbReference type="Proteomes" id="UP000178815">
    <property type="component" value="Unassembled WGS sequence"/>
</dbReference>
<dbReference type="STRING" id="1798481.A2678_02220"/>
<proteinExistence type="predicted"/>
<accession>A0A1F6CI58</accession>
<reference evidence="1 2" key="1">
    <citation type="journal article" date="2016" name="Nat. Commun.">
        <title>Thousands of microbial genomes shed light on interconnected biogeochemical processes in an aquifer system.</title>
        <authorList>
            <person name="Anantharaman K."/>
            <person name="Brown C.T."/>
            <person name="Hug L.A."/>
            <person name="Sharon I."/>
            <person name="Castelle C.J."/>
            <person name="Probst A.J."/>
            <person name="Thomas B.C."/>
            <person name="Singh A."/>
            <person name="Wilkins M.J."/>
            <person name="Karaoz U."/>
            <person name="Brodie E.L."/>
            <person name="Williams K.H."/>
            <person name="Hubbard S.S."/>
            <person name="Banfield J.F."/>
        </authorList>
    </citation>
    <scope>NUCLEOTIDE SEQUENCE [LARGE SCALE GENOMIC DNA]</scope>
</reference>